<evidence type="ECO:0000256" key="5">
    <source>
        <dbReference type="ARBA" id="ARBA00022989"/>
    </source>
</evidence>
<dbReference type="InterPro" id="IPR018890">
    <property type="entry name" value="FAM171"/>
</dbReference>
<dbReference type="Pfam" id="PF20771">
    <property type="entry name" value="FAM171A1-2-B_C"/>
    <property type="match status" value="1"/>
</dbReference>
<evidence type="ECO:0000313" key="13">
    <source>
        <dbReference type="Proteomes" id="UP001153269"/>
    </source>
</evidence>
<evidence type="ECO:0000256" key="4">
    <source>
        <dbReference type="ARBA" id="ARBA00022729"/>
    </source>
</evidence>
<name>A0A9N7VM25_PLEPL</name>
<evidence type="ECO:0000256" key="1">
    <source>
        <dbReference type="ARBA" id="ARBA00004479"/>
    </source>
</evidence>
<dbReference type="EMBL" id="CADEAL010004102">
    <property type="protein sequence ID" value="CAB1451782.1"/>
    <property type="molecule type" value="Genomic_DNA"/>
</dbReference>
<dbReference type="PANTHER" id="PTHR31626:SF2">
    <property type="entry name" value="PROTEIN FAM171B"/>
    <property type="match status" value="1"/>
</dbReference>
<evidence type="ECO:0000313" key="12">
    <source>
        <dbReference type="EMBL" id="CAB1451782.1"/>
    </source>
</evidence>
<evidence type="ECO:0000256" key="6">
    <source>
        <dbReference type="ARBA" id="ARBA00023136"/>
    </source>
</evidence>
<dbReference type="InterPro" id="IPR049175">
    <property type="entry name" value="FAM171_C"/>
</dbReference>
<protein>
    <recommendedName>
        <fullName evidence="14">Protein FAM171B</fullName>
    </recommendedName>
</protein>
<feature type="domain" description="FAM171 C-terminal" evidence="11">
    <location>
        <begin position="533"/>
        <end position="599"/>
    </location>
</feature>
<keyword evidence="6 9" id="KW-0472">Membrane</keyword>
<reference evidence="12" key="1">
    <citation type="submission" date="2020-03" db="EMBL/GenBank/DDBJ databases">
        <authorList>
            <person name="Weist P."/>
        </authorList>
    </citation>
    <scope>NUCLEOTIDE SEQUENCE</scope>
</reference>
<organism evidence="12 13">
    <name type="scientific">Pleuronectes platessa</name>
    <name type="common">European plaice</name>
    <dbReference type="NCBI Taxonomy" id="8262"/>
    <lineage>
        <taxon>Eukaryota</taxon>
        <taxon>Metazoa</taxon>
        <taxon>Chordata</taxon>
        <taxon>Craniata</taxon>
        <taxon>Vertebrata</taxon>
        <taxon>Euteleostomi</taxon>
        <taxon>Actinopterygii</taxon>
        <taxon>Neopterygii</taxon>
        <taxon>Teleostei</taxon>
        <taxon>Neoteleostei</taxon>
        <taxon>Acanthomorphata</taxon>
        <taxon>Carangaria</taxon>
        <taxon>Pleuronectiformes</taxon>
        <taxon>Pleuronectoidei</taxon>
        <taxon>Pleuronectidae</taxon>
        <taxon>Pleuronectes</taxon>
    </lineage>
</organism>
<evidence type="ECO:0008006" key="14">
    <source>
        <dbReference type="Google" id="ProtNLM"/>
    </source>
</evidence>
<dbReference type="InterPro" id="IPR048530">
    <property type="entry name" value="FAM171_N"/>
</dbReference>
<dbReference type="PANTHER" id="PTHR31626">
    <property type="entry name" value="SUSHI DOMAIN-CONTAINING PROTEIN"/>
    <property type="match status" value="1"/>
</dbReference>
<comment type="caution">
    <text evidence="12">The sequence shown here is derived from an EMBL/GenBank/DDBJ whole genome shotgun (WGS) entry which is preliminary data.</text>
</comment>
<sequence length="610" mass="66012">MCNLYCSRHQGAIEPETSEPAGLGSAFNLRVQVSDVRSRQPLSKALVEVYVNYMVASTALTGEDGGALLHVPYLTGVPVTVVASKEGYIRSLLPCETSRMPIFSSVTMSLLGLNQGNIWLFDDSVLITGKTSDALSQPVVQFPQSLLNLTEDSNVTEVRAYLTFPQLTSESQGFPNTVGIVGRLVSVELSPMAAVSVQLFSGDTELHVSGPVQLRLSVPDSCGLQMSSVVPAWFFNRTTGGWMRKGLGKLVSVDGKLLWTFTAPHLGHWIAAPLSSTRGFFGLALPIDFILQHSSLLMVILGATLVIVICLLVGVLCHRRSSQSGSQTKMILPLTRRDQTTSTCDDDVFELQTHNGFHQPLADNHHNGSVIANPGAVCVSELDLNPGPKDVTCLFQTTEQMRSLAENLFFYNQPVAILHPPAFFHVEEEEGLSQRSRSATLPRAGGASTGTASEPLSEDSFTQTQSKGPTGTQSQEGETEDRLGVLEEPTTSTARGHFSLPESASVPGTLNRIRDNRHSLLAFGEFSRVPPPQTPRAWFVSLEGKPAAEIHYAGSEQQRRRRPVDSRDTSLDSGVDMSELNPSAGRRTVTLERKATFTKSTSGSKPPAPQ</sequence>
<evidence type="ECO:0000256" key="3">
    <source>
        <dbReference type="ARBA" id="ARBA00022692"/>
    </source>
</evidence>
<accession>A0A9N7VM25</accession>
<evidence type="ECO:0000256" key="8">
    <source>
        <dbReference type="SAM" id="MobiDB-lite"/>
    </source>
</evidence>
<keyword evidence="4" id="KW-0732">Signal</keyword>
<gene>
    <name evidence="12" type="ORF">PLEPLA_LOCUS39508</name>
</gene>
<keyword evidence="3 9" id="KW-0812">Transmembrane</keyword>
<proteinExistence type="inferred from homology"/>
<evidence type="ECO:0000256" key="9">
    <source>
        <dbReference type="SAM" id="Phobius"/>
    </source>
</evidence>
<keyword evidence="7" id="KW-0325">Glycoprotein</keyword>
<comment type="similarity">
    <text evidence="2">Belongs to the FAM171 family.</text>
</comment>
<evidence type="ECO:0000259" key="11">
    <source>
        <dbReference type="Pfam" id="PF20771"/>
    </source>
</evidence>
<feature type="domain" description="FAM171 N-terminal" evidence="10">
    <location>
        <begin position="28"/>
        <end position="272"/>
    </location>
</feature>
<evidence type="ECO:0000256" key="2">
    <source>
        <dbReference type="ARBA" id="ARBA00006818"/>
    </source>
</evidence>
<feature type="compositionally biased region" description="Polar residues" evidence="8">
    <location>
        <begin position="449"/>
        <end position="476"/>
    </location>
</feature>
<dbReference type="GO" id="GO:0016020">
    <property type="term" value="C:membrane"/>
    <property type="evidence" value="ECO:0007669"/>
    <property type="project" value="UniProtKB-SubCell"/>
</dbReference>
<comment type="subcellular location">
    <subcellularLocation>
        <location evidence="1">Membrane</location>
        <topology evidence="1">Single-pass type I membrane protein</topology>
    </subcellularLocation>
</comment>
<dbReference type="AlphaFoldDB" id="A0A9N7VM25"/>
<keyword evidence="5 9" id="KW-1133">Transmembrane helix</keyword>
<dbReference type="Proteomes" id="UP001153269">
    <property type="component" value="Unassembled WGS sequence"/>
</dbReference>
<dbReference type="Pfam" id="PF10577">
    <property type="entry name" value="FAM171A1-2-B_N"/>
    <property type="match status" value="1"/>
</dbReference>
<keyword evidence="13" id="KW-1185">Reference proteome</keyword>
<feature type="region of interest" description="Disordered" evidence="8">
    <location>
        <begin position="551"/>
        <end position="610"/>
    </location>
</feature>
<feature type="transmembrane region" description="Helical" evidence="9">
    <location>
        <begin position="296"/>
        <end position="317"/>
    </location>
</feature>
<evidence type="ECO:0000259" key="10">
    <source>
        <dbReference type="Pfam" id="PF10577"/>
    </source>
</evidence>
<feature type="region of interest" description="Disordered" evidence="8">
    <location>
        <begin position="434"/>
        <end position="510"/>
    </location>
</feature>
<evidence type="ECO:0000256" key="7">
    <source>
        <dbReference type="ARBA" id="ARBA00023180"/>
    </source>
</evidence>